<dbReference type="Pfam" id="PF01399">
    <property type="entry name" value="PCI"/>
    <property type="match status" value="1"/>
</dbReference>
<dbReference type="Pfam" id="PF18098">
    <property type="entry name" value="RPN5_C"/>
    <property type="match status" value="1"/>
</dbReference>
<dbReference type="OMA" id="AENEMFK"/>
<dbReference type="InterPro" id="IPR036388">
    <property type="entry name" value="WH-like_DNA-bd_sf"/>
</dbReference>
<name>F6YHS8_CIOIN</name>
<dbReference type="GO" id="GO:0005737">
    <property type="term" value="C:cytoplasm"/>
    <property type="evidence" value="ECO:0000318"/>
    <property type="project" value="GO_Central"/>
</dbReference>
<dbReference type="GeneTree" id="ENSGT00940000153510"/>
<dbReference type="Gene3D" id="1.10.10.10">
    <property type="entry name" value="Winged helix-like DNA-binding domain superfamily/Winged helix DNA-binding domain"/>
    <property type="match status" value="1"/>
</dbReference>
<reference evidence="11" key="3">
    <citation type="submission" date="2025-08" db="UniProtKB">
        <authorList>
            <consortium name="Ensembl"/>
        </authorList>
    </citation>
    <scope>IDENTIFICATION</scope>
</reference>
<sequence length="458" mass="53271">IQFKMSGDGKLEKMEVDYSETVDKLIPECETIAKDGNLEEALEKLYGLEKQTRVACDMVSNGKIMVCAVKICFEAKKWEMLNDIIVVLTKKRSQLKLAVAKMVQECYTYVEKTPDLETKLKLIDTLRVVTEGKIYVENERARLTMKLAKIKENQGDIGEAATILQELQVETFGSMERKEKIEFILEQMRLCLAKKDYIRVQIISKKISIRFFENKDEDVQQLKLRYYQMMIELDLADGNYLSTCKHFKAVYDTPLIETDKIKWKQALKSVVLYVILAPHDNEQSDMLERVRTEKKLEEIPKYKELLECFVSQELMQLEKFMALYEHELREGESGSPCTDVFLHTEDGQKRWKDFANRVVEHNIRIMAKYYTRITSKRMSNLLDLSVEEAEEYLAKLVVNKTVYAKIDRLAGVVTFTRPRDPSDVLNEWSHSVNKLMGLVNKATHLIAKEEMIHSLKAI</sequence>
<keyword evidence="3" id="KW-1017">Isopeptide bond</keyword>
<evidence type="ECO:0000256" key="6">
    <source>
        <dbReference type="ARBA" id="ARBA00022990"/>
    </source>
</evidence>
<keyword evidence="12" id="KW-1185">Reference proteome</keyword>
<evidence type="ECO:0000256" key="8">
    <source>
        <dbReference type="ARBA" id="ARBA00068189"/>
    </source>
</evidence>
<dbReference type="InterPro" id="IPR036390">
    <property type="entry name" value="WH_DNA-bd_sf"/>
</dbReference>
<evidence type="ECO:0000256" key="7">
    <source>
        <dbReference type="ARBA" id="ARBA00065326"/>
    </source>
</evidence>
<dbReference type="PROSITE" id="PS50250">
    <property type="entry name" value="PCI"/>
    <property type="match status" value="1"/>
</dbReference>
<evidence type="ECO:0000256" key="9">
    <source>
        <dbReference type="ARBA" id="ARBA00075108"/>
    </source>
</evidence>
<dbReference type="PANTHER" id="PTHR10855:SF1">
    <property type="entry name" value="26S PROTEASOME NON-ATPASE REGULATORY SUBUNIT 12"/>
    <property type="match status" value="1"/>
</dbReference>
<proteinExistence type="inferred from homology"/>
<dbReference type="InterPro" id="IPR040896">
    <property type="entry name" value="RPN5_C"/>
</dbReference>
<organism evidence="11 12">
    <name type="scientific">Ciona intestinalis</name>
    <name type="common">Transparent sea squirt</name>
    <name type="synonym">Ascidia intestinalis</name>
    <dbReference type="NCBI Taxonomy" id="7719"/>
    <lineage>
        <taxon>Eukaryota</taxon>
        <taxon>Metazoa</taxon>
        <taxon>Chordata</taxon>
        <taxon>Tunicata</taxon>
        <taxon>Ascidiacea</taxon>
        <taxon>Phlebobranchia</taxon>
        <taxon>Cionidae</taxon>
        <taxon>Ciona</taxon>
    </lineage>
</organism>
<dbReference type="EMBL" id="EAAA01000145">
    <property type="status" value="NOT_ANNOTATED_CDS"/>
    <property type="molecule type" value="Genomic_DNA"/>
</dbReference>
<dbReference type="InterPro" id="IPR040134">
    <property type="entry name" value="PSMD12/CSN4"/>
</dbReference>
<evidence type="ECO:0000256" key="1">
    <source>
        <dbReference type="ARBA" id="ARBA00002362"/>
    </source>
</evidence>
<dbReference type="STRING" id="7719.ENSCINP00000010751"/>
<dbReference type="FunCoup" id="F6YHS8">
    <property type="interactions" value="959"/>
</dbReference>
<protein>
    <recommendedName>
        <fullName evidence="8">26S proteasome non-ATPase regulatory subunit 12</fullName>
    </recommendedName>
    <alternativeName>
        <fullName evidence="9">26S proteasome regulatory subunit RPN5</fullName>
    </alternativeName>
</protein>
<comment type="subunit">
    <text evidence="7">Component of the 19S proteasome regulatory particle complex. The 26S proteasome consists of a 20S core particle (CP) and two 19S regulatory subunits (RP). The regulatory particle is made of a lid composed of 9 subunits including PSMD12, a base containing 6 ATPases and few additional components. Interacts with ERCC6.</text>
</comment>
<evidence type="ECO:0000313" key="12">
    <source>
        <dbReference type="Proteomes" id="UP000008144"/>
    </source>
</evidence>
<evidence type="ECO:0000259" key="10">
    <source>
        <dbReference type="PROSITE" id="PS50250"/>
    </source>
</evidence>
<dbReference type="InterPro" id="IPR054559">
    <property type="entry name" value="PSMD12-CSN4-like_N"/>
</dbReference>
<evidence type="ECO:0000256" key="5">
    <source>
        <dbReference type="ARBA" id="ARBA00022942"/>
    </source>
</evidence>
<keyword evidence="4" id="KW-0832">Ubl conjugation</keyword>
<dbReference type="AlphaFoldDB" id="F6YHS8"/>
<evidence type="ECO:0000256" key="2">
    <source>
        <dbReference type="ARBA" id="ARBA00006397"/>
    </source>
</evidence>
<reference evidence="12" key="1">
    <citation type="journal article" date="2002" name="Science">
        <title>The draft genome of Ciona intestinalis: insights into chordate and vertebrate origins.</title>
        <authorList>
            <person name="Dehal P."/>
            <person name="Satou Y."/>
            <person name="Campbell R.K."/>
            <person name="Chapman J."/>
            <person name="Degnan B."/>
            <person name="De Tomaso A."/>
            <person name="Davidson B."/>
            <person name="Di Gregorio A."/>
            <person name="Gelpke M."/>
            <person name="Goodstein D.M."/>
            <person name="Harafuji N."/>
            <person name="Hastings K.E."/>
            <person name="Ho I."/>
            <person name="Hotta K."/>
            <person name="Huang W."/>
            <person name="Kawashima T."/>
            <person name="Lemaire P."/>
            <person name="Martinez D."/>
            <person name="Meinertzhagen I.A."/>
            <person name="Necula S."/>
            <person name="Nonaka M."/>
            <person name="Putnam N."/>
            <person name="Rash S."/>
            <person name="Saiga H."/>
            <person name="Satake M."/>
            <person name="Terry A."/>
            <person name="Yamada L."/>
            <person name="Wang H.G."/>
            <person name="Awazu S."/>
            <person name="Azumi K."/>
            <person name="Boore J."/>
            <person name="Branno M."/>
            <person name="Chin-Bow S."/>
            <person name="DeSantis R."/>
            <person name="Doyle S."/>
            <person name="Francino P."/>
            <person name="Keys D.N."/>
            <person name="Haga S."/>
            <person name="Hayashi H."/>
            <person name="Hino K."/>
            <person name="Imai K.S."/>
            <person name="Inaba K."/>
            <person name="Kano S."/>
            <person name="Kobayashi K."/>
            <person name="Kobayashi M."/>
            <person name="Lee B.I."/>
            <person name="Makabe K.W."/>
            <person name="Manohar C."/>
            <person name="Matassi G."/>
            <person name="Medina M."/>
            <person name="Mochizuki Y."/>
            <person name="Mount S."/>
            <person name="Morishita T."/>
            <person name="Miura S."/>
            <person name="Nakayama A."/>
            <person name="Nishizaka S."/>
            <person name="Nomoto H."/>
            <person name="Ohta F."/>
            <person name="Oishi K."/>
            <person name="Rigoutsos I."/>
            <person name="Sano M."/>
            <person name="Sasaki A."/>
            <person name="Sasakura Y."/>
            <person name="Shoguchi E."/>
            <person name="Shin-i T."/>
            <person name="Spagnuolo A."/>
            <person name="Stainier D."/>
            <person name="Suzuki M.M."/>
            <person name="Tassy O."/>
            <person name="Takatori N."/>
            <person name="Tokuoka M."/>
            <person name="Yagi K."/>
            <person name="Yoshizaki F."/>
            <person name="Wada S."/>
            <person name="Zhang C."/>
            <person name="Hyatt P.D."/>
            <person name="Larimer F."/>
            <person name="Detter C."/>
            <person name="Doggett N."/>
            <person name="Glavina T."/>
            <person name="Hawkins T."/>
            <person name="Richardson P."/>
            <person name="Lucas S."/>
            <person name="Kohara Y."/>
            <person name="Levine M."/>
            <person name="Satoh N."/>
            <person name="Rokhsar D.S."/>
        </authorList>
    </citation>
    <scope>NUCLEOTIDE SEQUENCE [LARGE SCALE GENOMIC DNA]</scope>
</reference>
<dbReference type="InterPro" id="IPR000717">
    <property type="entry name" value="PCI_dom"/>
</dbReference>
<dbReference type="FunFam" id="1.10.10.10:FF:000159">
    <property type="entry name" value="26S proteasome non-ATPase regulatory subunit 12"/>
    <property type="match status" value="1"/>
</dbReference>
<evidence type="ECO:0000256" key="3">
    <source>
        <dbReference type="ARBA" id="ARBA00022499"/>
    </source>
</evidence>
<evidence type="ECO:0000313" key="11">
    <source>
        <dbReference type="Ensembl" id="ENSCINP00000010751.3"/>
    </source>
</evidence>
<reference evidence="11" key="2">
    <citation type="journal article" date="2008" name="Genome Biol.">
        <title>Improved genome assembly and evidence-based global gene model set for the chordate Ciona intestinalis: new insight into intron and operon populations.</title>
        <authorList>
            <person name="Satou Y."/>
            <person name="Mineta K."/>
            <person name="Ogasawara M."/>
            <person name="Sasakura Y."/>
            <person name="Shoguchi E."/>
            <person name="Ueno K."/>
            <person name="Yamada L."/>
            <person name="Matsumoto J."/>
            <person name="Wasserscheid J."/>
            <person name="Dewar K."/>
            <person name="Wiley G.B."/>
            <person name="Macmil S.L."/>
            <person name="Roe B.A."/>
            <person name="Zeller R.W."/>
            <person name="Hastings K.E."/>
            <person name="Lemaire P."/>
            <person name="Lindquist E."/>
            <person name="Endo T."/>
            <person name="Hotta K."/>
            <person name="Inaba K."/>
        </authorList>
    </citation>
    <scope>NUCLEOTIDE SEQUENCE [LARGE SCALE GENOMIC DNA]</scope>
    <source>
        <strain evidence="11">wild type</strain>
    </source>
</reference>
<reference evidence="11" key="4">
    <citation type="submission" date="2025-09" db="UniProtKB">
        <authorList>
            <consortium name="Ensembl"/>
        </authorList>
    </citation>
    <scope>IDENTIFICATION</scope>
</reference>
<dbReference type="InParanoid" id="F6YHS8"/>
<comment type="similarity">
    <text evidence="2">Belongs to the proteasome subunit p55 family.</text>
</comment>
<evidence type="ECO:0000256" key="4">
    <source>
        <dbReference type="ARBA" id="ARBA00022843"/>
    </source>
</evidence>
<dbReference type="SMART" id="SM00088">
    <property type="entry name" value="PINT"/>
    <property type="match status" value="1"/>
</dbReference>
<keyword evidence="6" id="KW-0007">Acetylation</keyword>
<dbReference type="Proteomes" id="UP000008144">
    <property type="component" value="Chromosome 1"/>
</dbReference>
<dbReference type="HOGENOM" id="CLU_033860_2_0_1"/>
<keyword evidence="5" id="KW-0647">Proteasome</keyword>
<dbReference type="Pfam" id="PF22241">
    <property type="entry name" value="PSMD12-CSN4_N"/>
    <property type="match status" value="1"/>
</dbReference>
<dbReference type="GO" id="GO:0008541">
    <property type="term" value="C:proteasome regulatory particle, lid subcomplex"/>
    <property type="evidence" value="ECO:0000318"/>
    <property type="project" value="GO_Central"/>
</dbReference>
<dbReference type="SUPFAM" id="SSF46785">
    <property type="entry name" value="Winged helix' DNA-binding domain"/>
    <property type="match status" value="1"/>
</dbReference>
<comment type="function">
    <text evidence="1">Component of the 26S proteasome, a multiprotein complex involved in the ATP-dependent degradation of ubiquitinated proteins. This complex plays a key role in the maintenance of protein homeostasis by removing misfolded or damaged proteins, which could impair cellular functions, and by removing proteins whose functions are no longer required. Therefore, the proteasome participates in numerous cellular processes, including cell cycle progression, apoptosis, or DNA damage repair.</text>
</comment>
<feature type="domain" description="PCI" evidence="10">
    <location>
        <begin position="242"/>
        <end position="420"/>
    </location>
</feature>
<dbReference type="PANTHER" id="PTHR10855">
    <property type="entry name" value="26S PROTEASOME NON-ATPASE REGULATORY SUBUNIT 12/COP9 SIGNALOSOME COMPLEX SUBUNIT 4"/>
    <property type="match status" value="1"/>
</dbReference>
<dbReference type="Ensembl" id="ENSCINT00000010751.3">
    <property type="protein sequence ID" value="ENSCINP00000010751.3"/>
    <property type="gene ID" value="ENSCING00000005232.3"/>
</dbReference>
<accession>F6YHS8</accession>